<feature type="signal peptide" evidence="2">
    <location>
        <begin position="1"/>
        <end position="38"/>
    </location>
</feature>
<dbReference type="InterPro" id="IPR006311">
    <property type="entry name" value="TAT_signal"/>
</dbReference>
<sequence>MTELGTSRRRFLRAAAVGIPAAGALAVGSTLTAPAANAAQASSTPSNQNQNPEAQGAATNAQYLSEKAKNFHILLDMYKQAGDAVDATQLTQEAQRIRGAADESNSPFPSRPVSWAGVQLERDRMQLAAKINYAAMRAEELADERTRAGGGVPQGRDAVRQAAQRRVIYRVLSSASRDTDALVTKLENLAKGR</sequence>
<comment type="caution">
    <text evidence="3">The sequence shown here is derived from an EMBL/GenBank/DDBJ whole genome shotgun (WGS) entry which is preliminary data.</text>
</comment>
<proteinExistence type="predicted"/>
<dbReference type="EMBL" id="PDEV01000003">
    <property type="protein sequence ID" value="PEN15884.1"/>
    <property type="molecule type" value="Genomic_DNA"/>
</dbReference>
<feature type="compositionally biased region" description="Low complexity" evidence="1">
    <location>
        <begin position="38"/>
        <end position="52"/>
    </location>
</feature>
<evidence type="ECO:0000313" key="4">
    <source>
        <dbReference type="Proteomes" id="UP000219947"/>
    </source>
</evidence>
<feature type="region of interest" description="Disordered" evidence="1">
    <location>
        <begin position="38"/>
        <end position="57"/>
    </location>
</feature>
<evidence type="ECO:0000313" key="3">
    <source>
        <dbReference type="EMBL" id="PEN15884.1"/>
    </source>
</evidence>
<feature type="chain" id="PRO_5013128977" description="Tat pathway signal sequence domain protein" evidence="2">
    <location>
        <begin position="39"/>
        <end position="193"/>
    </location>
</feature>
<evidence type="ECO:0000256" key="2">
    <source>
        <dbReference type="SAM" id="SignalP"/>
    </source>
</evidence>
<reference evidence="3" key="1">
    <citation type="submission" date="2017-10" db="EMBL/GenBank/DDBJ databases">
        <title>Kefir isolates.</title>
        <authorList>
            <person name="Kim Y."/>
            <person name="Blasche S."/>
        </authorList>
    </citation>
    <scope>NUCLEOTIDE SEQUENCE [LARGE SCALE GENOMIC DNA]</scope>
    <source>
        <strain evidence="3">OG2-2</strain>
    </source>
</reference>
<accession>A0A2A8D4U0</accession>
<organism evidence="3 4">
    <name type="scientific">Rothia dentocariosa</name>
    <dbReference type="NCBI Taxonomy" id="2047"/>
    <lineage>
        <taxon>Bacteria</taxon>
        <taxon>Bacillati</taxon>
        <taxon>Actinomycetota</taxon>
        <taxon>Actinomycetes</taxon>
        <taxon>Micrococcales</taxon>
        <taxon>Micrococcaceae</taxon>
        <taxon>Rothia</taxon>
    </lineage>
</organism>
<keyword evidence="2" id="KW-0732">Signal</keyword>
<evidence type="ECO:0008006" key="5">
    <source>
        <dbReference type="Google" id="ProtNLM"/>
    </source>
</evidence>
<dbReference type="AlphaFoldDB" id="A0A2A8D4U0"/>
<evidence type="ECO:0000256" key="1">
    <source>
        <dbReference type="SAM" id="MobiDB-lite"/>
    </source>
</evidence>
<dbReference type="PROSITE" id="PS51318">
    <property type="entry name" value="TAT"/>
    <property type="match status" value="1"/>
</dbReference>
<dbReference type="RefSeq" id="WP_070520316.1">
    <property type="nucleotide sequence ID" value="NZ_CAURLQ010000044.1"/>
</dbReference>
<keyword evidence="4" id="KW-1185">Reference proteome</keyword>
<protein>
    <recommendedName>
        <fullName evidence="5">Tat pathway signal sequence domain protein</fullName>
    </recommendedName>
</protein>
<name>A0A2A8D4U0_9MICC</name>
<gene>
    <name evidence="3" type="ORF">CRM92_07215</name>
</gene>
<dbReference type="Proteomes" id="UP000219947">
    <property type="component" value="Unassembled WGS sequence"/>
</dbReference>